<dbReference type="PATRIC" id="fig|1221538.3.peg.739"/>
<dbReference type="PANTHER" id="PTHR43808">
    <property type="entry name" value="ACETYLORNITHINE DEACETYLASE"/>
    <property type="match status" value="1"/>
</dbReference>
<comment type="caution">
    <text evidence="16">The sequence shown here is derived from an EMBL/GenBank/DDBJ whole genome shotgun (WGS) entry which is preliminary data.</text>
</comment>
<evidence type="ECO:0000256" key="10">
    <source>
        <dbReference type="ARBA" id="ARBA00022833"/>
    </source>
</evidence>
<evidence type="ECO:0000256" key="2">
    <source>
        <dbReference type="ARBA" id="ARBA00001947"/>
    </source>
</evidence>
<keyword evidence="11" id="KW-0220">Diaminopimelate biosynthesis</keyword>
<dbReference type="Pfam" id="PF01546">
    <property type="entry name" value="Peptidase_M20"/>
    <property type="match status" value="1"/>
</dbReference>
<gene>
    <name evidence="16" type="ORF">B808_732</name>
</gene>
<evidence type="ECO:0000313" key="17">
    <source>
        <dbReference type="Proteomes" id="UP000019474"/>
    </source>
</evidence>
<evidence type="ECO:0000256" key="3">
    <source>
        <dbReference type="ARBA" id="ARBA00005130"/>
    </source>
</evidence>
<dbReference type="EMBL" id="ALXG01000030">
    <property type="protein sequence ID" value="ETO40381.1"/>
    <property type="molecule type" value="Genomic_DNA"/>
</dbReference>
<evidence type="ECO:0000256" key="9">
    <source>
        <dbReference type="ARBA" id="ARBA00022801"/>
    </source>
</evidence>
<dbReference type="SUPFAM" id="SSF55031">
    <property type="entry name" value="Bacterial exopeptidase dimerisation domain"/>
    <property type="match status" value="1"/>
</dbReference>
<dbReference type="PROSITE" id="PS00758">
    <property type="entry name" value="ARGE_DAPE_CPG2_1"/>
    <property type="match status" value="1"/>
</dbReference>
<dbReference type="InterPro" id="IPR002933">
    <property type="entry name" value="Peptidase_M20"/>
</dbReference>
<dbReference type="UniPathway" id="UPA00034">
    <property type="reaction ID" value="UER00021"/>
</dbReference>
<dbReference type="InterPro" id="IPR001261">
    <property type="entry name" value="ArgE/DapE_CS"/>
</dbReference>
<evidence type="ECO:0000256" key="7">
    <source>
        <dbReference type="ARBA" id="ARBA00022605"/>
    </source>
</evidence>
<keyword evidence="12" id="KW-0457">Lysine biosynthesis</keyword>
<dbReference type="EC" id="3.5.1.18" evidence="5"/>
<dbReference type="SUPFAM" id="SSF53187">
    <property type="entry name" value="Zn-dependent exopeptidases"/>
    <property type="match status" value="1"/>
</dbReference>
<sequence>MKENEKIQILADLVAFDSCNGNERPVAEYLLQLFQNHGISAKLLPLAGTAGTTRANLVAEIGSGHPILAFDGHLDTVAFNRERWQTDPLKLTEQAGQLYGRGTTDMKSGVAAAVIAMLELHDQHRSFPGIIRFLGSAGEEVGMQGATELQQHGYTDDIDALIVGEPSGYATSYASKGEVNLQLTATGRAAHSSTPQFGINAVQELIKCWQDLADALQTATAGIKNHELGRPVFNLDQFNGGKQPNIIPGTAQAVLNIRTIPEFDNNQAIQLVTDTIKRNQSNYQAELQSQVTMNVIPVVGQADSPVIKQILTIAQQYTNQPVPVAGCPGGTDASRLLLTKSIGFPVAIFGPGDFRVAHRDNEFCSKQMYLNFTEIYPQLFVQTLQALVD</sequence>
<dbReference type="Gene3D" id="3.40.630.10">
    <property type="entry name" value="Zn peptidases"/>
    <property type="match status" value="1"/>
</dbReference>
<keyword evidence="13" id="KW-0170">Cobalt</keyword>
<accession>W9EGL9</accession>
<comment type="cofactor">
    <cofactor evidence="1">
        <name>Co(2+)</name>
        <dbReference type="ChEBI" id="CHEBI:48828"/>
    </cofactor>
</comment>
<keyword evidence="10" id="KW-0862">Zinc</keyword>
<dbReference type="InterPro" id="IPR036264">
    <property type="entry name" value="Bact_exopeptidase_dim_dom"/>
</dbReference>
<comment type="catalytic activity">
    <reaction evidence="14">
        <text>N-succinyl-(2S,6S)-2,6-diaminopimelate + H2O = (2S,6S)-2,6-diaminopimelate + succinate</text>
        <dbReference type="Rhea" id="RHEA:22608"/>
        <dbReference type="ChEBI" id="CHEBI:15377"/>
        <dbReference type="ChEBI" id="CHEBI:30031"/>
        <dbReference type="ChEBI" id="CHEBI:57609"/>
        <dbReference type="ChEBI" id="CHEBI:58087"/>
        <dbReference type="EC" id="3.5.1.18"/>
    </reaction>
</comment>
<dbReference type="NCBIfam" id="TIGR01910">
    <property type="entry name" value="DapE-ArgE"/>
    <property type="match status" value="1"/>
</dbReference>
<dbReference type="AlphaFoldDB" id="W9EGL9"/>
<feature type="domain" description="Peptidase M20 dimerisation" evidence="15">
    <location>
        <begin position="173"/>
        <end position="283"/>
    </location>
</feature>
<keyword evidence="9" id="KW-0378">Hydrolase</keyword>
<protein>
    <recommendedName>
        <fullName evidence="6">Probable succinyl-diaminopimelate desuccinylase</fullName>
        <ecNumber evidence="5">3.5.1.18</ecNumber>
    </recommendedName>
</protein>
<name>W9EGL9_9LACO</name>
<dbReference type="Pfam" id="PF07687">
    <property type="entry name" value="M20_dimer"/>
    <property type="match status" value="1"/>
</dbReference>
<comment type="pathway">
    <text evidence="3">Amino-acid biosynthesis; L-lysine biosynthesis via DAP pathway; LL-2,6-diaminopimelate from (S)-tetrahydrodipicolinate (succinylase route): step 3/3.</text>
</comment>
<evidence type="ECO:0000256" key="14">
    <source>
        <dbReference type="ARBA" id="ARBA00051301"/>
    </source>
</evidence>
<keyword evidence="8" id="KW-0479">Metal-binding</keyword>
<comment type="similarity">
    <text evidence="4">Belongs to the peptidase M20A family.</text>
</comment>
<evidence type="ECO:0000256" key="12">
    <source>
        <dbReference type="ARBA" id="ARBA00023154"/>
    </source>
</evidence>
<evidence type="ECO:0000256" key="4">
    <source>
        <dbReference type="ARBA" id="ARBA00006247"/>
    </source>
</evidence>
<comment type="cofactor">
    <cofactor evidence="2">
        <name>Zn(2+)</name>
        <dbReference type="ChEBI" id="CHEBI:29105"/>
    </cofactor>
</comment>
<keyword evidence="7" id="KW-0028">Amino-acid biosynthesis</keyword>
<evidence type="ECO:0000256" key="11">
    <source>
        <dbReference type="ARBA" id="ARBA00022915"/>
    </source>
</evidence>
<proteinExistence type="inferred from homology"/>
<evidence type="ECO:0000256" key="6">
    <source>
        <dbReference type="ARBA" id="ARBA00016853"/>
    </source>
</evidence>
<evidence type="ECO:0000256" key="5">
    <source>
        <dbReference type="ARBA" id="ARBA00011921"/>
    </source>
</evidence>
<evidence type="ECO:0000256" key="1">
    <source>
        <dbReference type="ARBA" id="ARBA00001941"/>
    </source>
</evidence>
<dbReference type="GO" id="GO:0046872">
    <property type="term" value="F:metal ion binding"/>
    <property type="evidence" value="ECO:0007669"/>
    <property type="project" value="UniProtKB-KW"/>
</dbReference>
<dbReference type="PANTHER" id="PTHR43808:SF8">
    <property type="entry name" value="PEPTIDASE M20 DIMERISATION DOMAIN-CONTAINING PROTEIN"/>
    <property type="match status" value="1"/>
</dbReference>
<keyword evidence="17" id="KW-1185">Reference proteome</keyword>
<dbReference type="GO" id="GO:0009089">
    <property type="term" value="P:lysine biosynthetic process via diaminopimelate"/>
    <property type="evidence" value="ECO:0007669"/>
    <property type="project" value="UniProtKB-UniPathway"/>
</dbReference>
<dbReference type="Proteomes" id="UP000019474">
    <property type="component" value="Unassembled WGS sequence"/>
</dbReference>
<reference evidence="16 17" key="1">
    <citation type="submission" date="2012-08" db="EMBL/GenBank/DDBJ databases">
        <title>Genome sequencing of Lactobacillus florum 8D.</title>
        <authorList>
            <person name="Kim E.B."/>
            <person name="Marco M.L."/>
        </authorList>
    </citation>
    <scope>NUCLEOTIDE SEQUENCE [LARGE SCALE GENOMIC DNA]</scope>
    <source>
        <strain evidence="16 17">8D</strain>
    </source>
</reference>
<dbReference type="InterPro" id="IPR011650">
    <property type="entry name" value="Peptidase_M20_dimer"/>
</dbReference>
<dbReference type="InterPro" id="IPR010182">
    <property type="entry name" value="ArgE/DapE"/>
</dbReference>
<dbReference type="CDD" id="cd08659">
    <property type="entry name" value="M20_ArgE_DapE-like"/>
    <property type="match status" value="1"/>
</dbReference>
<dbReference type="InterPro" id="IPR050072">
    <property type="entry name" value="Peptidase_M20A"/>
</dbReference>
<dbReference type="NCBIfam" id="NF006365">
    <property type="entry name" value="PRK08588.1"/>
    <property type="match status" value="1"/>
</dbReference>
<organism evidence="16 17">
    <name type="scientific">Fructilactobacillus florum 8D</name>
    <dbReference type="NCBI Taxonomy" id="1221538"/>
    <lineage>
        <taxon>Bacteria</taxon>
        <taxon>Bacillati</taxon>
        <taxon>Bacillota</taxon>
        <taxon>Bacilli</taxon>
        <taxon>Lactobacillales</taxon>
        <taxon>Lactobacillaceae</taxon>
        <taxon>Fructilactobacillus</taxon>
    </lineage>
</organism>
<evidence type="ECO:0000259" key="15">
    <source>
        <dbReference type="Pfam" id="PF07687"/>
    </source>
</evidence>
<dbReference type="GO" id="GO:0019877">
    <property type="term" value="P:diaminopimelate biosynthetic process"/>
    <property type="evidence" value="ECO:0007669"/>
    <property type="project" value="UniProtKB-KW"/>
</dbReference>
<evidence type="ECO:0000256" key="13">
    <source>
        <dbReference type="ARBA" id="ARBA00023285"/>
    </source>
</evidence>
<dbReference type="RefSeq" id="WP_009166809.1">
    <property type="nucleotide sequence ID" value="NZ_ALXG01000030.1"/>
</dbReference>
<dbReference type="OrthoDB" id="9792335at2"/>
<evidence type="ECO:0000256" key="8">
    <source>
        <dbReference type="ARBA" id="ARBA00022723"/>
    </source>
</evidence>
<dbReference type="Gene3D" id="3.30.70.360">
    <property type="match status" value="1"/>
</dbReference>
<evidence type="ECO:0000313" key="16">
    <source>
        <dbReference type="EMBL" id="ETO40381.1"/>
    </source>
</evidence>
<dbReference type="GO" id="GO:0009014">
    <property type="term" value="F:succinyl-diaminopimelate desuccinylase activity"/>
    <property type="evidence" value="ECO:0007669"/>
    <property type="project" value="UniProtKB-EC"/>
</dbReference>